<evidence type="ECO:0000313" key="8">
    <source>
        <dbReference type="Proteomes" id="UP000611640"/>
    </source>
</evidence>
<evidence type="ECO:0000256" key="4">
    <source>
        <dbReference type="ARBA" id="ARBA00023136"/>
    </source>
</evidence>
<dbReference type="PANTHER" id="PTHR37422:SF13">
    <property type="entry name" value="LIPOPOLYSACCHARIDE BIOSYNTHESIS PROTEIN PA4999-RELATED"/>
    <property type="match status" value="1"/>
</dbReference>
<evidence type="ECO:0000256" key="2">
    <source>
        <dbReference type="ARBA" id="ARBA00022692"/>
    </source>
</evidence>
<feature type="transmembrane region" description="Helical" evidence="5">
    <location>
        <begin position="39"/>
        <end position="63"/>
    </location>
</feature>
<feature type="transmembrane region" description="Helical" evidence="5">
    <location>
        <begin position="75"/>
        <end position="93"/>
    </location>
</feature>
<feature type="transmembrane region" description="Helical" evidence="5">
    <location>
        <begin position="228"/>
        <end position="243"/>
    </location>
</feature>
<keyword evidence="4 5" id="KW-0472">Membrane</keyword>
<name>A0A7R7HVU4_9ACTN</name>
<evidence type="ECO:0000256" key="5">
    <source>
        <dbReference type="SAM" id="Phobius"/>
    </source>
</evidence>
<feature type="transmembrane region" description="Helical" evidence="5">
    <location>
        <begin position="132"/>
        <end position="155"/>
    </location>
</feature>
<proteinExistence type="predicted"/>
<feature type="transmembrane region" description="Helical" evidence="5">
    <location>
        <begin position="382"/>
        <end position="401"/>
    </location>
</feature>
<dbReference type="Proteomes" id="UP000611640">
    <property type="component" value="Chromosome"/>
</dbReference>
<dbReference type="AlphaFoldDB" id="A0A7R7HVU4"/>
<evidence type="ECO:0000256" key="3">
    <source>
        <dbReference type="ARBA" id="ARBA00022989"/>
    </source>
</evidence>
<sequence length="443" mass="46896">MSEYATPPGASSPPPAAFPPRRAALPAWPLVLMFGLVPVWWLAGAFYLLWPVFGLLLAGLLAARGGVRLPGWAPVWLLFCAIAALSLVEVARVTEAETALLRLAFYLTALVAGVYAYTLARERGTGVLWLPLMLFWASLVSLGWVGVLAPGLAFATPVERLLPHGLAAAPYVHDMVHASGAELRADGVSTLRPSAPFPYTNLWGSCFAILLPVALGCVASIRPGWPRRLLILSVPLALPPAFLTLNRGMFVSLGIGLVFVALRAVRRGRPRLLATIAVLGVAAAALTWFIPIDALIVARTETSDSTADRLSLYAEVLHRIVGSPLLGFGAPTTVDTTSAPAPVGTQGQLWMVLYSNGIPALAVFLGWFLLVVRAGLRLTSQAGLWLSAVPLIALVQLPFYGLNYQNLSVLFLVAGAIAAAAPRARPAVDRPAGPRTLVPAGSR</sequence>
<feature type="transmembrane region" description="Helical" evidence="5">
    <location>
        <begin position="202"/>
        <end position="221"/>
    </location>
</feature>
<evidence type="ECO:0000259" key="6">
    <source>
        <dbReference type="Pfam" id="PF04932"/>
    </source>
</evidence>
<dbReference type="InterPro" id="IPR051533">
    <property type="entry name" value="WaaL-like"/>
</dbReference>
<dbReference type="InterPro" id="IPR007016">
    <property type="entry name" value="O-antigen_ligase-rel_domated"/>
</dbReference>
<keyword evidence="2 5" id="KW-0812">Transmembrane</keyword>
<gene>
    <name evidence="7" type="ORF">Athai_09310</name>
</gene>
<keyword evidence="3 5" id="KW-1133">Transmembrane helix</keyword>
<evidence type="ECO:0000313" key="7">
    <source>
        <dbReference type="EMBL" id="BCJ33428.1"/>
    </source>
</evidence>
<accession>A0A7R7HVU4</accession>
<feature type="transmembrane region" description="Helical" evidence="5">
    <location>
        <begin position="99"/>
        <end position="120"/>
    </location>
</feature>
<organism evidence="7 8">
    <name type="scientific">Actinocatenispora thailandica</name>
    <dbReference type="NCBI Taxonomy" id="227318"/>
    <lineage>
        <taxon>Bacteria</taxon>
        <taxon>Bacillati</taxon>
        <taxon>Actinomycetota</taxon>
        <taxon>Actinomycetes</taxon>
        <taxon>Micromonosporales</taxon>
        <taxon>Micromonosporaceae</taxon>
        <taxon>Actinocatenispora</taxon>
    </lineage>
</organism>
<feature type="domain" description="O-antigen ligase-related" evidence="6">
    <location>
        <begin position="241"/>
        <end position="346"/>
    </location>
</feature>
<dbReference type="PANTHER" id="PTHR37422">
    <property type="entry name" value="TEICHURONIC ACID BIOSYNTHESIS PROTEIN TUAE"/>
    <property type="match status" value="1"/>
</dbReference>
<evidence type="ECO:0000256" key="1">
    <source>
        <dbReference type="ARBA" id="ARBA00004141"/>
    </source>
</evidence>
<feature type="transmembrane region" description="Helical" evidence="5">
    <location>
        <begin position="249"/>
        <end position="265"/>
    </location>
</feature>
<dbReference type="Pfam" id="PF04932">
    <property type="entry name" value="Wzy_C"/>
    <property type="match status" value="1"/>
</dbReference>
<protein>
    <recommendedName>
        <fullName evidence="6">O-antigen ligase-related domain-containing protein</fullName>
    </recommendedName>
</protein>
<dbReference type="GO" id="GO:0016020">
    <property type="term" value="C:membrane"/>
    <property type="evidence" value="ECO:0007669"/>
    <property type="project" value="UniProtKB-SubCell"/>
</dbReference>
<keyword evidence="8" id="KW-1185">Reference proteome</keyword>
<feature type="transmembrane region" description="Helical" evidence="5">
    <location>
        <begin position="272"/>
        <end position="290"/>
    </location>
</feature>
<dbReference type="KEGG" id="atl:Athai_09310"/>
<dbReference type="EMBL" id="AP023355">
    <property type="protein sequence ID" value="BCJ33428.1"/>
    <property type="molecule type" value="Genomic_DNA"/>
</dbReference>
<reference evidence="7 8" key="1">
    <citation type="submission" date="2020-08" db="EMBL/GenBank/DDBJ databases">
        <title>Whole genome shotgun sequence of Actinocatenispora thailandica NBRC 105041.</title>
        <authorList>
            <person name="Komaki H."/>
            <person name="Tamura T."/>
        </authorList>
    </citation>
    <scope>NUCLEOTIDE SEQUENCE [LARGE SCALE GENOMIC DNA]</scope>
    <source>
        <strain evidence="7 8">NBRC 105041</strain>
    </source>
</reference>
<dbReference type="RefSeq" id="WP_203960315.1">
    <property type="nucleotide sequence ID" value="NZ_AP023355.1"/>
</dbReference>
<feature type="transmembrane region" description="Helical" evidence="5">
    <location>
        <begin position="349"/>
        <end position="370"/>
    </location>
</feature>
<comment type="subcellular location">
    <subcellularLocation>
        <location evidence="1">Membrane</location>
        <topology evidence="1">Multi-pass membrane protein</topology>
    </subcellularLocation>
</comment>